<feature type="compositionally biased region" description="Basic and acidic residues" evidence="8">
    <location>
        <begin position="382"/>
        <end position="391"/>
    </location>
</feature>
<protein>
    <submittedName>
        <fullName evidence="11">DWNN-domain-containing protein</fullName>
    </submittedName>
</protein>
<accession>A0A9P5XRE2</accession>
<dbReference type="AlphaFoldDB" id="A0A9P5XRE2"/>
<dbReference type="SUPFAM" id="SSF57850">
    <property type="entry name" value="RING/U-box"/>
    <property type="match status" value="1"/>
</dbReference>
<dbReference type="GO" id="GO:0008270">
    <property type="term" value="F:zinc ion binding"/>
    <property type="evidence" value="ECO:0007669"/>
    <property type="project" value="UniProtKB-KW"/>
</dbReference>
<evidence type="ECO:0000256" key="4">
    <source>
        <dbReference type="ARBA" id="ARBA00022771"/>
    </source>
</evidence>
<dbReference type="CDD" id="cd16620">
    <property type="entry name" value="vRING-HC-C4C4_RBBP6"/>
    <property type="match status" value="1"/>
</dbReference>
<feature type="domain" description="CCHC-type" evidence="9">
    <location>
        <begin position="214"/>
        <end position="228"/>
    </location>
</feature>
<comment type="subcellular location">
    <subcellularLocation>
        <location evidence="1">Nucleus</location>
    </subcellularLocation>
</comment>
<dbReference type="PROSITE" id="PS51282">
    <property type="entry name" value="DWNN"/>
    <property type="match status" value="1"/>
</dbReference>
<feature type="compositionally biased region" description="Basic and acidic residues" evidence="8">
    <location>
        <begin position="549"/>
        <end position="568"/>
    </location>
</feature>
<evidence type="ECO:0000256" key="6">
    <source>
        <dbReference type="ARBA" id="ARBA00023242"/>
    </source>
</evidence>
<evidence type="ECO:0000313" key="12">
    <source>
        <dbReference type="Proteomes" id="UP000807342"/>
    </source>
</evidence>
<dbReference type="GO" id="GO:0061630">
    <property type="term" value="F:ubiquitin protein ligase activity"/>
    <property type="evidence" value="ECO:0007669"/>
    <property type="project" value="InterPro"/>
</dbReference>
<keyword evidence="3" id="KW-0479">Metal-binding</keyword>
<keyword evidence="4 7" id="KW-0863">Zinc-finger</keyword>
<dbReference type="SMART" id="SM00343">
    <property type="entry name" value="ZnF_C2HC"/>
    <property type="match status" value="1"/>
</dbReference>
<keyword evidence="12" id="KW-1185">Reference proteome</keyword>
<gene>
    <name evidence="11" type="ORF">P691DRAFT_809881</name>
</gene>
<dbReference type="Gene3D" id="3.10.20.90">
    <property type="entry name" value="Phosphatidylinositol 3-kinase Catalytic Subunit, Chain A, domain 1"/>
    <property type="match status" value="1"/>
</dbReference>
<dbReference type="GO" id="GO:0005634">
    <property type="term" value="C:nucleus"/>
    <property type="evidence" value="ECO:0007669"/>
    <property type="project" value="UniProtKB-SubCell"/>
</dbReference>
<dbReference type="PROSITE" id="PS50158">
    <property type="entry name" value="ZF_CCHC"/>
    <property type="match status" value="1"/>
</dbReference>
<dbReference type="EMBL" id="MU151055">
    <property type="protein sequence ID" value="KAF9454325.1"/>
    <property type="molecule type" value="Genomic_DNA"/>
</dbReference>
<comment type="caution">
    <text evidence="11">The sequence shown here is derived from an EMBL/GenBank/DDBJ whole genome shotgun (WGS) entry which is preliminary data.</text>
</comment>
<feature type="region of interest" description="Disordered" evidence="8">
    <location>
        <begin position="518"/>
        <end position="568"/>
    </location>
</feature>
<evidence type="ECO:0000256" key="7">
    <source>
        <dbReference type="PROSITE-ProRule" id="PRU00047"/>
    </source>
</evidence>
<evidence type="ECO:0000256" key="1">
    <source>
        <dbReference type="ARBA" id="ARBA00004123"/>
    </source>
</evidence>
<dbReference type="Pfam" id="PF13696">
    <property type="entry name" value="zf-CCHC_2"/>
    <property type="match status" value="1"/>
</dbReference>
<dbReference type="GO" id="GO:0006397">
    <property type="term" value="P:mRNA processing"/>
    <property type="evidence" value="ECO:0007669"/>
    <property type="project" value="UniProtKB-KW"/>
</dbReference>
<evidence type="ECO:0000259" key="10">
    <source>
        <dbReference type="PROSITE" id="PS51282"/>
    </source>
</evidence>
<feature type="compositionally biased region" description="Polar residues" evidence="8">
    <location>
        <begin position="102"/>
        <end position="112"/>
    </location>
</feature>
<feature type="domain" description="DWNN" evidence="10">
    <location>
        <begin position="5"/>
        <end position="78"/>
    </location>
</feature>
<reference evidence="11" key="1">
    <citation type="submission" date="2020-11" db="EMBL/GenBank/DDBJ databases">
        <authorList>
            <consortium name="DOE Joint Genome Institute"/>
            <person name="Ahrendt S."/>
            <person name="Riley R."/>
            <person name="Andreopoulos W."/>
            <person name="Labutti K."/>
            <person name="Pangilinan J."/>
            <person name="Ruiz-Duenas F.J."/>
            <person name="Barrasa J.M."/>
            <person name="Sanchez-Garcia M."/>
            <person name="Camarero S."/>
            <person name="Miyauchi S."/>
            <person name="Serrano A."/>
            <person name="Linde D."/>
            <person name="Babiker R."/>
            <person name="Drula E."/>
            <person name="Ayuso-Fernandez I."/>
            <person name="Pacheco R."/>
            <person name="Padilla G."/>
            <person name="Ferreira P."/>
            <person name="Barriuso J."/>
            <person name="Kellner H."/>
            <person name="Castanera R."/>
            <person name="Alfaro M."/>
            <person name="Ramirez L."/>
            <person name="Pisabarro A.G."/>
            <person name="Kuo A."/>
            <person name="Tritt A."/>
            <person name="Lipzen A."/>
            <person name="He G."/>
            <person name="Yan M."/>
            <person name="Ng V."/>
            <person name="Cullen D."/>
            <person name="Martin F."/>
            <person name="Rosso M.-N."/>
            <person name="Henrissat B."/>
            <person name="Hibbett D."/>
            <person name="Martinez A.T."/>
            <person name="Grigoriev I.V."/>
        </authorList>
    </citation>
    <scope>NUCLEOTIDE SEQUENCE</scope>
    <source>
        <strain evidence="11">MF-IS2</strain>
    </source>
</reference>
<feature type="region of interest" description="Disordered" evidence="8">
    <location>
        <begin position="97"/>
        <end position="148"/>
    </location>
</feature>
<evidence type="ECO:0000313" key="11">
    <source>
        <dbReference type="EMBL" id="KAF9454325.1"/>
    </source>
</evidence>
<sequence>MASSVFYKFSSQKNESRVTFDGTGISVFDLKREIILANNMGKANDFDLYVYDAATKQEYKDDSTIIPRSSSVVVKRLPASRPGRGKASMYISGAAPALPTSEPVQRSGSSAPTWHKGAMSKRFDGKEEMPSSSIPPMNPITKSSTPQPVLSNNITKEDEAAAMAAMFQAQTANWEETQEKMSHAQRIHRGGTAAQRGGKTFTPQDRPLPPSYVCYRCGKKGHWIQDCPTNNDREFDNRPRIKRTTGIPRSMLKAVENPNGDIGQGVMVTPEGGYVVAQPDLASWQKQVSSRPKGLTAAEVRERPPTDPSLACPIDNKLFRDAVKTPCCGKHYCEECIQTHLLERDFICPNCSKKVPSLDKLIVDKPTRTKVADYIERAIEDSKREGAEDQGGRIGELNQSIGTPDGISGDQDNLYSETQPDPTLADMNQVVDSIPQLQAQISQLSIMLQNPSLPNQVRMQTEMQFQQLQFQLNNAQNFAAALAAATSLQQQVAAAANFNMNMNAGMGGMGMGGGVAGPSGGVYPNQQQPGPDSAYQRLPVNNRRKNLKRERPSDFLEVGGEDKRRHWE</sequence>
<dbReference type="GO" id="GO:0003676">
    <property type="term" value="F:nucleic acid binding"/>
    <property type="evidence" value="ECO:0007669"/>
    <property type="project" value="InterPro"/>
</dbReference>
<proteinExistence type="predicted"/>
<dbReference type="GO" id="GO:0006511">
    <property type="term" value="P:ubiquitin-dependent protein catabolic process"/>
    <property type="evidence" value="ECO:0007669"/>
    <property type="project" value="TreeGrafter"/>
</dbReference>
<dbReference type="Gene3D" id="3.30.40.10">
    <property type="entry name" value="Zinc/RING finger domain, C3HC4 (zinc finger)"/>
    <property type="match status" value="1"/>
</dbReference>
<dbReference type="FunFam" id="4.10.60.10:FF:000005">
    <property type="entry name" value="E3 ubiquitin-protein ligase RBBP6"/>
    <property type="match status" value="1"/>
</dbReference>
<dbReference type="InterPro" id="IPR025829">
    <property type="entry name" value="Zn_knuckle_CX2CX3GHX4C"/>
</dbReference>
<dbReference type="PANTHER" id="PTHR15439">
    <property type="entry name" value="RETINOBLASTOMA-BINDING PROTEIN 6"/>
    <property type="match status" value="1"/>
</dbReference>
<feature type="compositionally biased region" description="Polar residues" evidence="8">
    <location>
        <begin position="410"/>
        <end position="420"/>
    </location>
</feature>
<dbReference type="InterPro" id="IPR014891">
    <property type="entry name" value="DWNN_domain"/>
</dbReference>
<evidence type="ECO:0000256" key="2">
    <source>
        <dbReference type="ARBA" id="ARBA00022664"/>
    </source>
</evidence>
<dbReference type="InterPro" id="IPR001878">
    <property type="entry name" value="Znf_CCHC"/>
</dbReference>
<dbReference type="SMART" id="SM01180">
    <property type="entry name" value="DWNN"/>
    <property type="match status" value="1"/>
</dbReference>
<dbReference type="Proteomes" id="UP000807342">
    <property type="component" value="Unassembled WGS sequence"/>
</dbReference>
<dbReference type="InterPro" id="IPR036875">
    <property type="entry name" value="Znf_CCHC_sf"/>
</dbReference>
<dbReference type="InterPro" id="IPR033489">
    <property type="entry name" value="RBBP6"/>
</dbReference>
<organism evidence="11 12">
    <name type="scientific">Macrolepiota fuliginosa MF-IS2</name>
    <dbReference type="NCBI Taxonomy" id="1400762"/>
    <lineage>
        <taxon>Eukaryota</taxon>
        <taxon>Fungi</taxon>
        <taxon>Dikarya</taxon>
        <taxon>Basidiomycota</taxon>
        <taxon>Agaricomycotina</taxon>
        <taxon>Agaricomycetes</taxon>
        <taxon>Agaricomycetidae</taxon>
        <taxon>Agaricales</taxon>
        <taxon>Agaricineae</taxon>
        <taxon>Agaricaceae</taxon>
        <taxon>Macrolepiota</taxon>
    </lineage>
</organism>
<keyword evidence="5" id="KW-0862">Zinc</keyword>
<dbReference type="InterPro" id="IPR013083">
    <property type="entry name" value="Znf_RING/FYVE/PHD"/>
</dbReference>
<dbReference type="Gene3D" id="4.10.60.10">
    <property type="entry name" value="Zinc finger, CCHC-type"/>
    <property type="match status" value="1"/>
</dbReference>
<keyword evidence="2" id="KW-0507">mRNA processing</keyword>
<evidence type="ECO:0000256" key="8">
    <source>
        <dbReference type="SAM" id="MobiDB-lite"/>
    </source>
</evidence>
<name>A0A9P5XRE2_9AGAR</name>
<dbReference type="PANTHER" id="PTHR15439:SF0">
    <property type="entry name" value="CELL DIVISION CYCLE AND APOPTOSIS REGULATOR PROTEIN 1-RELATED"/>
    <property type="match status" value="1"/>
</dbReference>
<dbReference type="OrthoDB" id="106784at2759"/>
<keyword evidence="6" id="KW-0539">Nucleus</keyword>
<dbReference type="Pfam" id="PF08783">
    <property type="entry name" value="DWNN"/>
    <property type="match status" value="1"/>
</dbReference>
<dbReference type="GO" id="GO:0016567">
    <property type="term" value="P:protein ubiquitination"/>
    <property type="evidence" value="ECO:0007669"/>
    <property type="project" value="InterPro"/>
</dbReference>
<evidence type="ECO:0000259" key="9">
    <source>
        <dbReference type="PROSITE" id="PS50158"/>
    </source>
</evidence>
<dbReference type="SUPFAM" id="SSF57756">
    <property type="entry name" value="Retrovirus zinc finger-like domains"/>
    <property type="match status" value="1"/>
</dbReference>
<evidence type="ECO:0000256" key="3">
    <source>
        <dbReference type="ARBA" id="ARBA00022723"/>
    </source>
</evidence>
<evidence type="ECO:0000256" key="5">
    <source>
        <dbReference type="ARBA" id="ARBA00022833"/>
    </source>
</evidence>
<feature type="region of interest" description="Disordered" evidence="8">
    <location>
        <begin position="382"/>
        <end position="420"/>
    </location>
</feature>